<keyword evidence="1" id="KW-0223">Dioxygenase</keyword>
<accession>A0ABY1PMH8</accession>
<dbReference type="PANTHER" id="PTHR21308:SF8">
    <property type="entry name" value="PHYTANOYL-COA DIOXYGENASE FAMILY PROTEIN (AFU_ORTHOLOGUE AFUA_2G09620)"/>
    <property type="match status" value="1"/>
</dbReference>
<gene>
    <name evidence="1" type="ORF">SAMN06265373_111109</name>
</gene>
<dbReference type="RefSeq" id="WP_283427895.1">
    <property type="nucleotide sequence ID" value="NZ_FXTY01000011.1"/>
</dbReference>
<comment type="caution">
    <text evidence="1">The sequence shown here is derived from an EMBL/GenBank/DDBJ whole genome shotgun (WGS) entry which is preliminary data.</text>
</comment>
<dbReference type="InterPro" id="IPR047128">
    <property type="entry name" value="PhyH"/>
</dbReference>
<dbReference type="EMBL" id="FXTY01000011">
    <property type="protein sequence ID" value="SMP35551.1"/>
    <property type="molecule type" value="Genomic_DNA"/>
</dbReference>
<sequence>MKNHIETEAGYFDSAACDLNAFTALIDKTANASTVPNADDIQRNVPIYDMSRLRSSLEDKERCRTIMAEWAHVFRAGAGVLVLRRAYEDTVVLDEATAIYEQIIASEKLASGGGGDHFAASGSNDRIWNSLQKLCEEAPEVFLRYFANTSIAAACEAWLGPNYQVTAQINLVHPGGAAQQAHRDYHLGFQTAEISAEFPAHVHELSPALTLQGAVAHCDMPVESGPTKLLPFSQLYRAGYAAWRRDDFRALFEERCIQLPLAKGDALFFNPALFHAAGANTSNDIHRMANLLQVSSAFGRAMETVDREKMSKLLYPHALAAHQERALGASALKAAIAASAEGYSFPTNLDRDPPKGGLAPQTQQALFESALAESLTPQEFEAVLTEMHIKQLA</sequence>
<keyword evidence="2" id="KW-1185">Reference proteome</keyword>
<organism evidence="1 2">
    <name type="scientific">Shimia sagamensis</name>
    <dbReference type="NCBI Taxonomy" id="1566352"/>
    <lineage>
        <taxon>Bacteria</taxon>
        <taxon>Pseudomonadati</taxon>
        <taxon>Pseudomonadota</taxon>
        <taxon>Alphaproteobacteria</taxon>
        <taxon>Rhodobacterales</taxon>
        <taxon>Roseobacteraceae</taxon>
    </lineage>
</organism>
<keyword evidence="1" id="KW-0560">Oxidoreductase</keyword>
<dbReference type="PANTHER" id="PTHR21308">
    <property type="entry name" value="PHYTANOYL-COA ALPHA-HYDROXYLASE"/>
    <property type="match status" value="1"/>
</dbReference>
<proteinExistence type="predicted"/>
<dbReference type="Gene3D" id="2.60.120.620">
    <property type="entry name" value="q2cbj1_9rhob like domain"/>
    <property type="match status" value="1"/>
</dbReference>
<evidence type="ECO:0000313" key="2">
    <source>
        <dbReference type="Proteomes" id="UP001157961"/>
    </source>
</evidence>
<evidence type="ECO:0000313" key="1">
    <source>
        <dbReference type="EMBL" id="SMP35551.1"/>
    </source>
</evidence>
<dbReference type="Pfam" id="PF05721">
    <property type="entry name" value="PhyH"/>
    <property type="match status" value="1"/>
</dbReference>
<dbReference type="SUPFAM" id="SSF51197">
    <property type="entry name" value="Clavaminate synthase-like"/>
    <property type="match status" value="1"/>
</dbReference>
<reference evidence="1 2" key="1">
    <citation type="submission" date="2017-05" db="EMBL/GenBank/DDBJ databases">
        <authorList>
            <person name="Varghese N."/>
            <person name="Submissions S."/>
        </authorList>
    </citation>
    <scope>NUCLEOTIDE SEQUENCE [LARGE SCALE GENOMIC DNA]</scope>
    <source>
        <strain evidence="1 2">DSM 29734</strain>
    </source>
</reference>
<dbReference type="GO" id="GO:0051213">
    <property type="term" value="F:dioxygenase activity"/>
    <property type="evidence" value="ECO:0007669"/>
    <property type="project" value="UniProtKB-KW"/>
</dbReference>
<dbReference type="InterPro" id="IPR008775">
    <property type="entry name" value="Phytyl_CoA_dOase-like"/>
</dbReference>
<protein>
    <submittedName>
        <fullName evidence="1">Ectoine hydroxylase-related dioxygenase, phytanoyl-CoA dioxygenase (PhyH) family</fullName>
    </submittedName>
</protein>
<dbReference type="Proteomes" id="UP001157961">
    <property type="component" value="Unassembled WGS sequence"/>
</dbReference>
<name>A0ABY1PMH8_9RHOB</name>